<keyword evidence="1" id="KW-0812">Transmembrane</keyword>
<organism evidence="2 3">
    <name type="scientific">Crotalaria pallida</name>
    <name type="common">Smooth rattlebox</name>
    <name type="synonym">Crotalaria striata</name>
    <dbReference type="NCBI Taxonomy" id="3830"/>
    <lineage>
        <taxon>Eukaryota</taxon>
        <taxon>Viridiplantae</taxon>
        <taxon>Streptophyta</taxon>
        <taxon>Embryophyta</taxon>
        <taxon>Tracheophyta</taxon>
        <taxon>Spermatophyta</taxon>
        <taxon>Magnoliopsida</taxon>
        <taxon>eudicotyledons</taxon>
        <taxon>Gunneridae</taxon>
        <taxon>Pentapetalae</taxon>
        <taxon>rosids</taxon>
        <taxon>fabids</taxon>
        <taxon>Fabales</taxon>
        <taxon>Fabaceae</taxon>
        <taxon>Papilionoideae</taxon>
        <taxon>50 kb inversion clade</taxon>
        <taxon>genistoids sensu lato</taxon>
        <taxon>core genistoids</taxon>
        <taxon>Crotalarieae</taxon>
        <taxon>Crotalaria</taxon>
    </lineage>
</organism>
<evidence type="ECO:0000256" key="1">
    <source>
        <dbReference type="SAM" id="Phobius"/>
    </source>
</evidence>
<proteinExistence type="predicted"/>
<feature type="transmembrane region" description="Helical" evidence="1">
    <location>
        <begin position="43"/>
        <end position="62"/>
    </location>
</feature>
<comment type="caution">
    <text evidence="2">The sequence shown here is derived from an EMBL/GenBank/DDBJ whole genome shotgun (WGS) entry which is preliminary data.</text>
</comment>
<name>A0AAN9FAD3_CROPI</name>
<feature type="transmembrane region" description="Helical" evidence="1">
    <location>
        <begin position="12"/>
        <end position="31"/>
    </location>
</feature>
<keyword evidence="1" id="KW-1133">Transmembrane helix</keyword>
<protein>
    <submittedName>
        <fullName evidence="2">Uncharacterized protein</fullName>
    </submittedName>
</protein>
<accession>A0AAN9FAD3</accession>
<keyword evidence="1" id="KW-0472">Membrane</keyword>
<dbReference type="AlphaFoldDB" id="A0AAN9FAD3"/>
<sequence length="86" mass="9837">MLLMLASDTFLQLQNLISVTIVSILSLLGLISTEPLTWRLTKVWLPVNVIFVGMLITSMFRMEANTSVDFLAKQRSEMEGTWICWE</sequence>
<keyword evidence="3" id="KW-1185">Reference proteome</keyword>
<evidence type="ECO:0000313" key="3">
    <source>
        <dbReference type="Proteomes" id="UP001372338"/>
    </source>
</evidence>
<gene>
    <name evidence="2" type="ORF">RIF29_13862</name>
</gene>
<dbReference type="Proteomes" id="UP001372338">
    <property type="component" value="Unassembled WGS sequence"/>
</dbReference>
<evidence type="ECO:0000313" key="2">
    <source>
        <dbReference type="EMBL" id="KAK7272822.1"/>
    </source>
</evidence>
<dbReference type="EMBL" id="JAYWIO010000003">
    <property type="protein sequence ID" value="KAK7272822.1"/>
    <property type="molecule type" value="Genomic_DNA"/>
</dbReference>
<reference evidence="2 3" key="1">
    <citation type="submission" date="2024-01" db="EMBL/GenBank/DDBJ databases">
        <title>The genomes of 5 underutilized Papilionoideae crops provide insights into root nodulation and disease resistanc.</title>
        <authorList>
            <person name="Yuan L."/>
        </authorList>
    </citation>
    <scope>NUCLEOTIDE SEQUENCE [LARGE SCALE GENOMIC DNA]</scope>
    <source>
        <strain evidence="2">ZHUSHIDOU_FW_LH</strain>
        <tissue evidence="2">Leaf</tissue>
    </source>
</reference>